<dbReference type="Proteomes" id="UP000268093">
    <property type="component" value="Unassembled WGS sequence"/>
</dbReference>
<dbReference type="EMBL" id="RBNI01010007">
    <property type="protein sequence ID" value="RUP43923.1"/>
    <property type="molecule type" value="Genomic_DNA"/>
</dbReference>
<dbReference type="OrthoDB" id="9895617at2759"/>
<comment type="caution">
    <text evidence="1">The sequence shown here is derived from an EMBL/GenBank/DDBJ whole genome shotgun (WGS) entry which is preliminary data.</text>
</comment>
<dbReference type="AlphaFoldDB" id="A0A433CZA4"/>
<gene>
    <name evidence="1" type="ORF">BC936DRAFT_136540</name>
</gene>
<protein>
    <submittedName>
        <fullName evidence="1">Uncharacterized protein</fullName>
    </submittedName>
</protein>
<name>A0A433CZA4_9FUNG</name>
<evidence type="ECO:0000313" key="2">
    <source>
        <dbReference type="Proteomes" id="UP000268093"/>
    </source>
</evidence>
<organism evidence="1 2">
    <name type="scientific">Jimgerdemannia flammicorona</name>
    <dbReference type="NCBI Taxonomy" id="994334"/>
    <lineage>
        <taxon>Eukaryota</taxon>
        <taxon>Fungi</taxon>
        <taxon>Fungi incertae sedis</taxon>
        <taxon>Mucoromycota</taxon>
        <taxon>Mucoromycotina</taxon>
        <taxon>Endogonomycetes</taxon>
        <taxon>Endogonales</taxon>
        <taxon>Endogonaceae</taxon>
        <taxon>Jimgerdemannia</taxon>
    </lineage>
</organism>
<sequence length="94" mass="10794">MESYHHELYLIGSDSDHKTVISTDILCSAVAYEAVQAYERYKHAHRLVDNHKKSIQYINGYTIAKAIKLFKAHHNCHVNPEEKQQIAAHTAVHI</sequence>
<keyword evidence="2" id="KW-1185">Reference proteome</keyword>
<reference evidence="1 2" key="1">
    <citation type="journal article" date="2018" name="New Phytol.">
        <title>Phylogenomics of Endogonaceae and evolution of mycorrhizas within Mucoromycota.</title>
        <authorList>
            <person name="Chang Y."/>
            <person name="Desiro A."/>
            <person name="Na H."/>
            <person name="Sandor L."/>
            <person name="Lipzen A."/>
            <person name="Clum A."/>
            <person name="Barry K."/>
            <person name="Grigoriev I.V."/>
            <person name="Martin F.M."/>
            <person name="Stajich J.E."/>
            <person name="Smith M.E."/>
            <person name="Bonito G."/>
            <person name="Spatafora J.W."/>
        </authorList>
    </citation>
    <scope>NUCLEOTIDE SEQUENCE [LARGE SCALE GENOMIC DNA]</scope>
    <source>
        <strain evidence="1 2">GMNB39</strain>
    </source>
</reference>
<dbReference type="Pfam" id="PF12585">
    <property type="entry name" value="DUF3759"/>
    <property type="match status" value="1"/>
</dbReference>
<evidence type="ECO:0000313" key="1">
    <source>
        <dbReference type="EMBL" id="RUP43923.1"/>
    </source>
</evidence>
<dbReference type="InterPro" id="IPR022234">
    <property type="entry name" value="DUF3759"/>
</dbReference>
<accession>A0A433CZA4</accession>
<proteinExistence type="predicted"/>